<evidence type="ECO:0000313" key="9">
    <source>
        <dbReference type="Proteomes" id="UP000472261"/>
    </source>
</evidence>
<dbReference type="InterPro" id="IPR036770">
    <property type="entry name" value="Ankyrin_rpt-contain_sf"/>
</dbReference>
<evidence type="ECO:0000256" key="7">
    <source>
        <dbReference type="PROSITE-ProRule" id="PRU00023"/>
    </source>
</evidence>
<protein>
    <submittedName>
        <fullName evidence="8">Uncharacterized protein</fullName>
    </submittedName>
</protein>
<evidence type="ECO:0000256" key="3">
    <source>
        <dbReference type="ARBA" id="ARBA00010104"/>
    </source>
</evidence>
<dbReference type="PROSITE" id="PS50297">
    <property type="entry name" value="ANK_REP_REGION"/>
    <property type="match status" value="1"/>
</dbReference>
<evidence type="ECO:0000256" key="6">
    <source>
        <dbReference type="ARBA" id="ARBA00023043"/>
    </source>
</evidence>
<dbReference type="OMA" id="KCGADPM"/>
<dbReference type="PANTHER" id="PTHR24161:SF16">
    <property type="entry name" value="PALMITOYLTRANSFERASE ZDHHC13"/>
    <property type="match status" value="1"/>
</dbReference>
<evidence type="ECO:0000313" key="8">
    <source>
        <dbReference type="Ensembl" id="ENSPCLP00000020090.1"/>
    </source>
</evidence>
<dbReference type="AlphaFoldDB" id="A0A669QK69"/>
<dbReference type="SUPFAM" id="SSF48403">
    <property type="entry name" value="Ankyrin repeat"/>
    <property type="match status" value="1"/>
</dbReference>
<keyword evidence="6 7" id="KW-0040">ANK repeat</keyword>
<comment type="similarity">
    <text evidence="3">Belongs to the DHHC palmitoyltransferase family. AKR/ZDHHC17 subfamily.</text>
</comment>
<dbReference type="SMART" id="SM00248">
    <property type="entry name" value="ANK"/>
    <property type="match status" value="2"/>
</dbReference>
<evidence type="ECO:0000256" key="5">
    <source>
        <dbReference type="ARBA" id="ARBA00023034"/>
    </source>
</evidence>
<evidence type="ECO:0000256" key="4">
    <source>
        <dbReference type="ARBA" id="ARBA00022737"/>
    </source>
</evidence>
<proteinExistence type="inferred from homology"/>
<dbReference type="Ensembl" id="ENSPCLT00000027401.1">
    <property type="protein sequence ID" value="ENSPCLP00000020090.1"/>
    <property type="gene ID" value="ENSPCLG00000017300.1"/>
</dbReference>
<dbReference type="GO" id="GO:0000139">
    <property type="term" value="C:Golgi membrane"/>
    <property type="evidence" value="ECO:0007669"/>
    <property type="project" value="UniProtKB-SubCell"/>
</dbReference>
<comment type="subcellular location">
    <subcellularLocation>
        <location evidence="1">Cytoplasmic vesicle membrane</location>
        <topology evidence="1">Multi-pass membrane protein</topology>
    </subcellularLocation>
    <subcellularLocation>
        <location evidence="2">Golgi apparatus membrane</location>
        <topology evidence="2">Multi-pass membrane protein</topology>
    </subcellularLocation>
</comment>
<accession>A0A669QK69</accession>
<sequence length="118" mass="13006">MVILLLKCGADPMLFQHVPIVAYRISKDQNIDTADFYGLTPLMLSAQKVVGSEPTRFLLKFNPSLNAVDNVQKNTALHWAVTSGNISAVELLLEAGANMDIKNVKVQFLSLFLLFLSV</sequence>
<reference evidence="8" key="1">
    <citation type="submission" date="2025-08" db="UniProtKB">
        <authorList>
            <consortium name="Ensembl"/>
        </authorList>
    </citation>
    <scope>IDENTIFICATION</scope>
</reference>
<evidence type="ECO:0000256" key="2">
    <source>
        <dbReference type="ARBA" id="ARBA00004653"/>
    </source>
</evidence>
<dbReference type="Pfam" id="PF12796">
    <property type="entry name" value="Ank_2"/>
    <property type="match status" value="1"/>
</dbReference>
<dbReference type="Gene3D" id="1.25.40.20">
    <property type="entry name" value="Ankyrin repeat-containing domain"/>
    <property type="match status" value="1"/>
</dbReference>
<dbReference type="Proteomes" id="UP000472261">
    <property type="component" value="Unplaced"/>
</dbReference>
<feature type="repeat" description="ANK" evidence="7">
    <location>
        <begin position="72"/>
        <end position="104"/>
    </location>
</feature>
<dbReference type="InterPro" id="IPR002110">
    <property type="entry name" value="Ankyrin_rpt"/>
</dbReference>
<reference evidence="8" key="2">
    <citation type="submission" date="2025-09" db="UniProtKB">
        <authorList>
            <consortium name="Ensembl"/>
        </authorList>
    </citation>
    <scope>IDENTIFICATION</scope>
</reference>
<keyword evidence="9" id="KW-1185">Reference proteome</keyword>
<organism evidence="8 9">
    <name type="scientific">Phasianus colchicus</name>
    <name type="common">Common pheasant</name>
    <dbReference type="NCBI Taxonomy" id="9054"/>
    <lineage>
        <taxon>Eukaryota</taxon>
        <taxon>Metazoa</taxon>
        <taxon>Chordata</taxon>
        <taxon>Craniata</taxon>
        <taxon>Vertebrata</taxon>
        <taxon>Euteleostomi</taxon>
        <taxon>Archelosauria</taxon>
        <taxon>Archosauria</taxon>
        <taxon>Dinosauria</taxon>
        <taxon>Saurischia</taxon>
        <taxon>Theropoda</taxon>
        <taxon>Coelurosauria</taxon>
        <taxon>Aves</taxon>
        <taxon>Neognathae</taxon>
        <taxon>Galloanserae</taxon>
        <taxon>Galliformes</taxon>
        <taxon>Phasianidae</taxon>
        <taxon>Phasianinae</taxon>
        <taxon>Phasianus</taxon>
    </lineage>
</organism>
<dbReference type="PROSITE" id="PS50088">
    <property type="entry name" value="ANK_REPEAT"/>
    <property type="match status" value="1"/>
</dbReference>
<evidence type="ECO:0000256" key="1">
    <source>
        <dbReference type="ARBA" id="ARBA00004439"/>
    </source>
</evidence>
<keyword evidence="5" id="KW-0333">Golgi apparatus</keyword>
<name>A0A669QK69_PHACC</name>
<dbReference type="GO" id="GO:0030659">
    <property type="term" value="C:cytoplasmic vesicle membrane"/>
    <property type="evidence" value="ECO:0007669"/>
    <property type="project" value="UniProtKB-SubCell"/>
</dbReference>
<dbReference type="PANTHER" id="PTHR24161">
    <property type="entry name" value="ANK_REP_REGION DOMAIN-CONTAINING PROTEIN-RELATED"/>
    <property type="match status" value="1"/>
</dbReference>
<keyword evidence="4" id="KW-0677">Repeat</keyword>